<dbReference type="AlphaFoldDB" id="A0A7C3RML9"/>
<dbReference type="PANTHER" id="PTHR43566:SF2">
    <property type="entry name" value="DUF4143 DOMAIN-CONTAINING PROTEIN"/>
    <property type="match status" value="1"/>
</dbReference>
<reference evidence="2" key="1">
    <citation type="journal article" date="2020" name="mSystems">
        <title>Genome- and Community-Level Interaction Insights into Carbon Utilization and Element Cycling Functions of Hydrothermarchaeota in Hydrothermal Sediment.</title>
        <authorList>
            <person name="Zhou Z."/>
            <person name="Liu Y."/>
            <person name="Xu W."/>
            <person name="Pan J."/>
            <person name="Luo Z.H."/>
            <person name="Li M."/>
        </authorList>
    </citation>
    <scope>NUCLEOTIDE SEQUENCE [LARGE SCALE GENOMIC DNA]</scope>
    <source>
        <strain evidence="2">SpSt-81</strain>
    </source>
</reference>
<evidence type="ECO:0000259" key="1">
    <source>
        <dbReference type="Pfam" id="PF13635"/>
    </source>
</evidence>
<dbReference type="PANTHER" id="PTHR43566">
    <property type="entry name" value="CONSERVED PROTEIN"/>
    <property type="match status" value="1"/>
</dbReference>
<dbReference type="InterPro" id="IPR036390">
    <property type="entry name" value="WH_DNA-bd_sf"/>
</dbReference>
<comment type="caution">
    <text evidence="2">The sequence shown here is derived from an EMBL/GenBank/DDBJ whole genome shotgun (WGS) entry which is preliminary data.</text>
</comment>
<organism evidence="2">
    <name type="scientific">Dictyoglomus thermophilum</name>
    <dbReference type="NCBI Taxonomy" id="14"/>
    <lineage>
        <taxon>Bacteria</taxon>
        <taxon>Pseudomonadati</taxon>
        <taxon>Dictyoglomota</taxon>
        <taxon>Dictyoglomia</taxon>
        <taxon>Dictyoglomales</taxon>
        <taxon>Dictyoglomaceae</taxon>
        <taxon>Dictyoglomus</taxon>
    </lineage>
</organism>
<gene>
    <name evidence="2" type="ORF">ENW00_07310</name>
</gene>
<protein>
    <submittedName>
        <fullName evidence="2">DUF4143 domain-containing protein</fullName>
    </submittedName>
</protein>
<dbReference type="Pfam" id="PF13635">
    <property type="entry name" value="DUF4143"/>
    <property type="match status" value="1"/>
</dbReference>
<accession>A0A7C3RML9</accession>
<proteinExistence type="predicted"/>
<feature type="domain" description="DUF4143" evidence="1">
    <location>
        <begin position="3"/>
        <end position="82"/>
    </location>
</feature>
<dbReference type="SUPFAM" id="SSF46785">
    <property type="entry name" value="Winged helix' DNA-binding domain"/>
    <property type="match status" value="1"/>
</dbReference>
<name>A0A7C3RML9_DICTH</name>
<dbReference type="Gene3D" id="1.10.10.60">
    <property type="entry name" value="Homeodomain-like"/>
    <property type="match status" value="1"/>
</dbReference>
<sequence>MDNLLDFRKLISALALRSGNIINQTEIAREIGISQPTVHRYIKLMEILNIIRKVPANFSNRLKRIIKSLKIFFIDPAFCAYLS</sequence>
<dbReference type="EMBL" id="DTIN01000030">
    <property type="protein sequence ID" value="HFX13936.1"/>
    <property type="molecule type" value="Genomic_DNA"/>
</dbReference>
<evidence type="ECO:0000313" key="2">
    <source>
        <dbReference type="EMBL" id="HFX13936.1"/>
    </source>
</evidence>
<dbReference type="InterPro" id="IPR025420">
    <property type="entry name" value="DUF4143"/>
</dbReference>